<dbReference type="EMBL" id="LNGC01000266">
    <property type="protein sequence ID" value="KYC44618.1"/>
    <property type="molecule type" value="Genomic_DNA"/>
</dbReference>
<accession>A0A150IIA9</accession>
<protein>
    <submittedName>
        <fullName evidence="1">Uncharacterized protein</fullName>
    </submittedName>
</protein>
<reference evidence="1 2" key="1">
    <citation type="journal article" date="2016" name="ISME J.">
        <title>Chasing the elusive Euryarchaeota class WSA2: genomes reveal a uniquely fastidious methyl-reducing methanogen.</title>
        <authorList>
            <person name="Nobu M.K."/>
            <person name="Narihiro T."/>
            <person name="Kuroda K."/>
            <person name="Mei R."/>
            <person name="Liu W.T."/>
        </authorList>
    </citation>
    <scope>NUCLEOTIDE SEQUENCE [LARGE SCALE GENOMIC DNA]</scope>
    <source>
        <strain evidence="1">U1lsi0528_Bin055</strain>
    </source>
</reference>
<organism evidence="1 2">
    <name type="scientific">Candidatus Methanofastidiosum methylothiophilum</name>
    <dbReference type="NCBI Taxonomy" id="1705564"/>
    <lineage>
        <taxon>Archaea</taxon>
        <taxon>Methanobacteriati</taxon>
        <taxon>Methanobacteriota</taxon>
        <taxon>Stenosarchaea group</taxon>
        <taxon>Candidatus Methanofastidiosia</taxon>
        <taxon>Candidatus Methanofastidiosales</taxon>
        <taxon>Candidatus Methanofastidiosaceae</taxon>
        <taxon>Candidatus Methanofastidiosum</taxon>
    </lineage>
</organism>
<sequence>MYNWTGRTISKDPFIVYKKKIKPSVPRIVSTIAYNSILLRESDQIKDLRLTINYLSE</sequence>
<name>A0A150IIA9_9EURY</name>
<evidence type="ECO:0000313" key="1">
    <source>
        <dbReference type="EMBL" id="KYC44618.1"/>
    </source>
</evidence>
<dbReference type="Proteomes" id="UP000075398">
    <property type="component" value="Unassembled WGS sequence"/>
</dbReference>
<gene>
    <name evidence="1" type="ORF">AMQ22_02283</name>
</gene>
<dbReference type="AlphaFoldDB" id="A0A150IIA9"/>
<proteinExistence type="predicted"/>
<comment type="caution">
    <text evidence="1">The sequence shown here is derived from an EMBL/GenBank/DDBJ whole genome shotgun (WGS) entry which is preliminary data.</text>
</comment>
<evidence type="ECO:0000313" key="2">
    <source>
        <dbReference type="Proteomes" id="UP000075398"/>
    </source>
</evidence>